<name>A0A0B6Y6Y1_9EUPU</name>
<feature type="region of interest" description="Disordered" evidence="1">
    <location>
        <begin position="1"/>
        <end position="81"/>
    </location>
</feature>
<organism evidence="2">
    <name type="scientific">Arion vulgaris</name>
    <dbReference type="NCBI Taxonomy" id="1028688"/>
    <lineage>
        <taxon>Eukaryota</taxon>
        <taxon>Metazoa</taxon>
        <taxon>Spiralia</taxon>
        <taxon>Lophotrochozoa</taxon>
        <taxon>Mollusca</taxon>
        <taxon>Gastropoda</taxon>
        <taxon>Heterobranchia</taxon>
        <taxon>Euthyneura</taxon>
        <taxon>Panpulmonata</taxon>
        <taxon>Eupulmonata</taxon>
        <taxon>Stylommatophora</taxon>
        <taxon>Helicina</taxon>
        <taxon>Arionoidea</taxon>
        <taxon>Arionidae</taxon>
        <taxon>Arion</taxon>
    </lineage>
</organism>
<feature type="compositionally biased region" description="Polar residues" evidence="1">
    <location>
        <begin position="24"/>
        <end position="33"/>
    </location>
</feature>
<evidence type="ECO:0000256" key="1">
    <source>
        <dbReference type="SAM" id="MobiDB-lite"/>
    </source>
</evidence>
<protein>
    <submittedName>
        <fullName evidence="2">Uncharacterized protein</fullName>
    </submittedName>
</protein>
<feature type="non-terminal residue" evidence="2">
    <location>
        <position position="165"/>
    </location>
</feature>
<accession>A0A0B6Y6Y1</accession>
<reference evidence="2" key="1">
    <citation type="submission" date="2014-12" db="EMBL/GenBank/DDBJ databases">
        <title>Insight into the proteome of Arion vulgaris.</title>
        <authorList>
            <person name="Aradska J."/>
            <person name="Bulat T."/>
            <person name="Smidak R."/>
            <person name="Sarate P."/>
            <person name="Gangsoo J."/>
            <person name="Sialana F."/>
            <person name="Bilban M."/>
            <person name="Lubec G."/>
        </authorList>
    </citation>
    <scope>NUCLEOTIDE SEQUENCE</scope>
    <source>
        <tissue evidence="2">Skin</tissue>
    </source>
</reference>
<feature type="non-terminal residue" evidence="2">
    <location>
        <position position="1"/>
    </location>
</feature>
<feature type="compositionally biased region" description="Polar residues" evidence="1">
    <location>
        <begin position="57"/>
        <end position="69"/>
    </location>
</feature>
<dbReference type="AlphaFoldDB" id="A0A0B6Y6Y1"/>
<feature type="compositionally biased region" description="Low complexity" evidence="1">
    <location>
        <begin position="38"/>
        <end position="56"/>
    </location>
</feature>
<sequence length="165" mass="17454">YAPGLPLPRRLTESVQRLVKPLPTSETSATVSQFRLCKSPASSGSPKSSYNNLSSLRASVQSGVRSPGSSAPKFGSSDRQSLLSGSLDLAGLSNSCCAHTGNVDHARSPTAIVSCKTGSPVLTQDILHQDSHFLSNQNSSPNSNLDIIKLYSGKKLSKSFPPHKF</sequence>
<dbReference type="EMBL" id="HACG01004716">
    <property type="protein sequence ID" value="CEK51581.1"/>
    <property type="molecule type" value="Transcribed_RNA"/>
</dbReference>
<gene>
    <name evidence="2" type="primary">ORF13796</name>
</gene>
<proteinExistence type="predicted"/>
<evidence type="ECO:0000313" key="2">
    <source>
        <dbReference type="EMBL" id="CEK51581.1"/>
    </source>
</evidence>